<dbReference type="EMBL" id="VSRR010029192">
    <property type="protein sequence ID" value="MPC69303.1"/>
    <property type="molecule type" value="Genomic_DNA"/>
</dbReference>
<dbReference type="Proteomes" id="UP000324222">
    <property type="component" value="Unassembled WGS sequence"/>
</dbReference>
<accession>A0A5B7HGL1</accession>
<dbReference type="AlphaFoldDB" id="A0A5B7HGL1"/>
<comment type="caution">
    <text evidence="2">The sequence shown here is derived from an EMBL/GenBank/DDBJ whole genome shotgun (WGS) entry which is preliminary data.</text>
</comment>
<feature type="region of interest" description="Disordered" evidence="1">
    <location>
        <begin position="1"/>
        <end position="24"/>
    </location>
</feature>
<keyword evidence="3" id="KW-1185">Reference proteome</keyword>
<sequence length="24" mass="2615">MPRKQSGLAPRGVFSSQEKKAQLA</sequence>
<reference evidence="2 3" key="1">
    <citation type="submission" date="2019-05" db="EMBL/GenBank/DDBJ databases">
        <title>Another draft genome of Portunus trituberculatus and its Hox gene families provides insights of decapod evolution.</title>
        <authorList>
            <person name="Jeong J.-H."/>
            <person name="Song I."/>
            <person name="Kim S."/>
            <person name="Choi T."/>
            <person name="Kim D."/>
            <person name="Ryu S."/>
            <person name="Kim W."/>
        </authorList>
    </citation>
    <scope>NUCLEOTIDE SEQUENCE [LARGE SCALE GENOMIC DNA]</scope>
    <source>
        <tissue evidence="2">Muscle</tissue>
    </source>
</reference>
<protein>
    <submittedName>
        <fullName evidence="2">Uncharacterized protein</fullName>
    </submittedName>
</protein>
<gene>
    <name evidence="2" type="ORF">E2C01_063525</name>
</gene>
<evidence type="ECO:0000256" key="1">
    <source>
        <dbReference type="SAM" id="MobiDB-lite"/>
    </source>
</evidence>
<proteinExistence type="predicted"/>
<name>A0A5B7HGL1_PORTR</name>
<evidence type="ECO:0000313" key="2">
    <source>
        <dbReference type="EMBL" id="MPC69303.1"/>
    </source>
</evidence>
<organism evidence="2 3">
    <name type="scientific">Portunus trituberculatus</name>
    <name type="common">Swimming crab</name>
    <name type="synonym">Neptunus trituberculatus</name>
    <dbReference type="NCBI Taxonomy" id="210409"/>
    <lineage>
        <taxon>Eukaryota</taxon>
        <taxon>Metazoa</taxon>
        <taxon>Ecdysozoa</taxon>
        <taxon>Arthropoda</taxon>
        <taxon>Crustacea</taxon>
        <taxon>Multicrustacea</taxon>
        <taxon>Malacostraca</taxon>
        <taxon>Eumalacostraca</taxon>
        <taxon>Eucarida</taxon>
        <taxon>Decapoda</taxon>
        <taxon>Pleocyemata</taxon>
        <taxon>Brachyura</taxon>
        <taxon>Eubrachyura</taxon>
        <taxon>Portunoidea</taxon>
        <taxon>Portunidae</taxon>
        <taxon>Portuninae</taxon>
        <taxon>Portunus</taxon>
    </lineage>
</organism>
<evidence type="ECO:0000313" key="3">
    <source>
        <dbReference type="Proteomes" id="UP000324222"/>
    </source>
</evidence>